<accession>A0ABP4E854</accession>
<name>A0ABP4E854_9ACTN</name>
<sequence>MLCEQRTSAPSRAAFTRSGLIPNRNGPIPANGSITHRARSPSGFLVHQLTGTSPIAPSSPGAACRDLVGHPTRAL</sequence>
<reference evidence="3" key="1">
    <citation type="journal article" date="2019" name="Int. J. Syst. Evol. Microbiol.">
        <title>The Global Catalogue of Microorganisms (GCM) 10K type strain sequencing project: providing services to taxonomists for standard genome sequencing and annotation.</title>
        <authorList>
            <consortium name="The Broad Institute Genomics Platform"/>
            <consortium name="The Broad Institute Genome Sequencing Center for Infectious Disease"/>
            <person name="Wu L."/>
            <person name="Ma J."/>
        </authorList>
    </citation>
    <scope>NUCLEOTIDE SEQUENCE [LARGE SCALE GENOMIC DNA]</scope>
    <source>
        <strain evidence="3">JCM 13002</strain>
    </source>
</reference>
<proteinExistence type="predicted"/>
<organism evidence="2 3">
    <name type="scientific">Kitasatospora arboriphila</name>
    <dbReference type="NCBI Taxonomy" id="258052"/>
    <lineage>
        <taxon>Bacteria</taxon>
        <taxon>Bacillati</taxon>
        <taxon>Actinomycetota</taxon>
        <taxon>Actinomycetes</taxon>
        <taxon>Kitasatosporales</taxon>
        <taxon>Streptomycetaceae</taxon>
        <taxon>Kitasatospora</taxon>
    </lineage>
</organism>
<comment type="caution">
    <text evidence="2">The sequence shown here is derived from an EMBL/GenBank/DDBJ whole genome shotgun (WGS) entry which is preliminary data.</text>
</comment>
<feature type="compositionally biased region" description="Polar residues" evidence="1">
    <location>
        <begin position="1"/>
        <end position="10"/>
    </location>
</feature>
<evidence type="ECO:0000313" key="2">
    <source>
        <dbReference type="EMBL" id="GAA1097573.1"/>
    </source>
</evidence>
<gene>
    <name evidence="2" type="ORF">GCM10009663_45620</name>
</gene>
<dbReference type="Proteomes" id="UP001499987">
    <property type="component" value="Unassembled WGS sequence"/>
</dbReference>
<dbReference type="EMBL" id="BAAALD010000046">
    <property type="protein sequence ID" value="GAA1097573.1"/>
    <property type="molecule type" value="Genomic_DNA"/>
</dbReference>
<keyword evidence="3" id="KW-1185">Reference proteome</keyword>
<feature type="region of interest" description="Disordered" evidence="1">
    <location>
        <begin position="56"/>
        <end position="75"/>
    </location>
</feature>
<protein>
    <submittedName>
        <fullName evidence="2">Uncharacterized protein</fullName>
    </submittedName>
</protein>
<evidence type="ECO:0000256" key="1">
    <source>
        <dbReference type="SAM" id="MobiDB-lite"/>
    </source>
</evidence>
<feature type="region of interest" description="Disordered" evidence="1">
    <location>
        <begin position="1"/>
        <end position="37"/>
    </location>
</feature>
<evidence type="ECO:0000313" key="3">
    <source>
        <dbReference type="Proteomes" id="UP001499987"/>
    </source>
</evidence>